<proteinExistence type="predicted"/>
<reference evidence="4" key="1">
    <citation type="submission" date="2018-05" db="EMBL/GenBank/DDBJ databases">
        <authorList>
            <person name="Lanie J.A."/>
            <person name="Ng W.-L."/>
            <person name="Kazmierczak K.M."/>
            <person name="Andrzejewski T.M."/>
            <person name="Davidsen T.M."/>
            <person name="Wayne K.J."/>
            <person name="Tettelin H."/>
            <person name="Glass J.I."/>
            <person name="Rusch D."/>
            <person name="Podicherti R."/>
            <person name="Tsui H.-C.T."/>
            <person name="Winkler M.E."/>
        </authorList>
    </citation>
    <scope>NUCLEOTIDE SEQUENCE</scope>
</reference>
<dbReference type="Gene3D" id="3.40.50.720">
    <property type="entry name" value="NAD(P)-binding Rossmann-like Domain"/>
    <property type="match status" value="1"/>
</dbReference>
<organism evidence="4">
    <name type="scientific">marine metagenome</name>
    <dbReference type="NCBI Taxonomy" id="408172"/>
    <lineage>
        <taxon>unclassified sequences</taxon>
        <taxon>metagenomes</taxon>
        <taxon>ecological metagenomes</taxon>
    </lineage>
</organism>
<evidence type="ECO:0000256" key="1">
    <source>
        <dbReference type="ARBA" id="ARBA00022857"/>
    </source>
</evidence>
<dbReference type="InterPro" id="IPR036291">
    <property type="entry name" value="NAD(P)-bd_dom_sf"/>
</dbReference>
<evidence type="ECO:0000313" key="4">
    <source>
        <dbReference type="EMBL" id="SVC72255.1"/>
    </source>
</evidence>
<dbReference type="InterPro" id="IPR000846">
    <property type="entry name" value="DapB_N"/>
</dbReference>
<sequence>MIKVCVNGALGRMGSTVCQAVDEDTELELTNSIDINSNQDKTINGQNIYKDF</sequence>
<evidence type="ECO:0000259" key="3">
    <source>
        <dbReference type="Pfam" id="PF01113"/>
    </source>
</evidence>
<keyword evidence="2" id="KW-0560">Oxidoreductase</keyword>
<gene>
    <name evidence="4" type="ORF">METZ01_LOCUS325109</name>
</gene>
<feature type="non-terminal residue" evidence="4">
    <location>
        <position position="52"/>
    </location>
</feature>
<evidence type="ECO:0000256" key="2">
    <source>
        <dbReference type="ARBA" id="ARBA00023002"/>
    </source>
</evidence>
<name>A0A382PHX6_9ZZZZ</name>
<dbReference type="Pfam" id="PF01113">
    <property type="entry name" value="DapB_N"/>
    <property type="match status" value="1"/>
</dbReference>
<feature type="domain" description="Dihydrodipicolinate reductase N-terminal" evidence="3">
    <location>
        <begin position="2"/>
        <end position="39"/>
    </location>
</feature>
<dbReference type="EMBL" id="UINC01107115">
    <property type="protein sequence ID" value="SVC72255.1"/>
    <property type="molecule type" value="Genomic_DNA"/>
</dbReference>
<dbReference type="AlphaFoldDB" id="A0A382PHX6"/>
<dbReference type="SUPFAM" id="SSF51735">
    <property type="entry name" value="NAD(P)-binding Rossmann-fold domains"/>
    <property type="match status" value="1"/>
</dbReference>
<keyword evidence="1" id="KW-0521">NADP</keyword>
<protein>
    <recommendedName>
        <fullName evidence="3">Dihydrodipicolinate reductase N-terminal domain-containing protein</fullName>
    </recommendedName>
</protein>
<dbReference type="GO" id="GO:0009089">
    <property type="term" value="P:lysine biosynthetic process via diaminopimelate"/>
    <property type="evidence" value="ECO:0007669"/>
    <property type="project" value="InterPro"/>
</dbReference>
<accession>A0A382PHX6</accession>
<dbReference type="GO" id="GO:0008839">
    <property type="term" value="F:4-hydroxy-tetrahydrodipicolinate reductase"/>
    <property type="evidence" value="ECO:0007669"/>
    <property type="project" value="InterPro"/>
</dbReference>